<dbReference type="Pfam" id="PF08734">
    <property type="entry name" value="GYD"/>
    <property type="match status" value="1"/>
</dbReference>
<evidence type="ECO:0000313" key="1">
    <source>
        <dbReference type="EMBL" id="CAA9429592.1"/>
    </source>
</evidence>
<reference evidence="1" key="1">
    <citation type="submission" date="2020-02" db="EMBL/GenBank/DDBJ databases">
        <authorList>
            <person name="Meier V. D."/>
        </authorList>
    </citation>
    <scope>NUCLEOTIDE SEQUENCE</scope>
    <source>
        <strain evidence="1">AVDCRST_MAG64</strain>
    </source>
</reference>
<proteinExistence type="predicted"/>
<protein>
    <recommendedName>
        <fullName evidence="2">GYD family protein</fullName>
    </recommendedName>
</protein>
<dbReference type="AlphaFoldDB" id="A0A6J4PZ07"/>
<accession>A0A6J4PZ07</accession>
<sequence length="97" mass="10318">MATFIVLIDFTDQGMRGIEDSPQRATAFRQAAGRAGVTVREVYWTLGGHDGVLILEAPDDVSVAAALVALGRLGNVRTHALRAFGPDEVQSILAKVV</sequence>
<gene>
    <name evidence="1" type="ORF">AVDCRST_MAG64-3387</name>
</gene>
<evidence type="ECO:0008006" key="2">
    <source>
        <dbReference type="Google" id="ProtNLM"/>
    </source>
</evidence>
<dbReference type="EMBL" id="CADCUQ010000781">
    <property type="protein sequence ID" value="CAA9429592.1"/>
    <property type="molecule type" value="Genomic_DNA"/>
</dbReference>
<organism evidence="1">
    <name type="scientific">uncultured Phycisphaerae bacterium</name>
    <dbReference type="NCBI Taxonomy" id="904963"/>
    <lineage>
        <taxon>Bacteria</taxon>
        <taxon>Pseudomonadati</taxon>
        <taxon>Planctomycetota</taxon>
        <taxon>Phycisphaerae</taxon>
        <taxon>environmental samples</taxon>
    </lineage>
</organism>
<name>A0A6J4PZ07_9BACT</name>
<dbReference type="InterPro" id="IPR014845">
    <property type="entry name" value="GYD/TTHA1554"/>
</dbReference>